<dbReference type="GO" id="GO:0003700">
    <property type="term" value="F:DNA-binding transcription factor activity"/>
    <property type="evidence" value="ECO:0007669"/>
    <property type="project" value="InterPro"/>
</dbReference>
<gene>
    <name evidence="3" type="ORF">WJX84_010912</name>
</gene>
<feature type="compositionally biased region" description="Polar residues" evidence="1">
    <location>
        <begin position="108"/>
        <end position="117"/>
    </location>
</feature>
<evidence type="ECO:0000256" key="1">
    <source>
        <dbReference type="SAM" id="MobiDB-lite"/>
    </source>
</evidence>
<accession>A0AAW1TEG2</accession>
<reference evidence="3 4" key="1">
    <citation type="journal article" date="2024" name="Nat. Commun.">
        <title>Phylogenomics reveals the evolutionary origins of lichenization in chlorophyte algae.</title>
        <authorList>
            <person name="Puginier C."/>
            <person name="Libourel C."/>
            <person name="Otte J."/>
            <person name="Skaloud P."/>
            <person name="Haon M."/>
            <person name="Grisel S."/>
            <person name="Petersen M."/>
            <person name="Berrin J.G."/>
            <person name="Delaux P.M."/>
            <person name="Dal Grande F."/>
            <person name="Keller J."/>
        </authorList>
    </citation>
    <scope>NUCLEOTIDE SEQUENCE [LARGE SCALE GENOMIC DNA]</scope>
    <source>
        <strain evidence="3 4">SAG 2523</strain>
    </source>
</reference>
<dbReference type="CDD" id="cd14686">
    <property type="entry name" value="bZIP"/>
    <property type="match status" value="1"/>
</dbReference>
<dbReference type="EMBL" id="JALJOV010000057">
    <property type="protein sequence ID" value="KAK9867904.1"/>
    <property type="molecule type" value="Genomic_DNA"/>
</dbReference>
<keyword evidence="4" id="KW-1185">Reference proteome</keyword>
<evidence type="ECO:0000313" key="3">
    <source>
        <dbReference type="EMBL" id="KAK9867904.1"/>
    </source>
</evidence>
<evidence type="ECO:0000259" key="2">
    <source>
        <dbReference type="PROSITE" id="PS00036"/>
    </source>
</evidence>
<protein>
    <recommendedName>
        <fullName evidence="2">BZIP domain-containing protein</fullName>
    </recommendedName>
</protein>
<name>A0AAW1TEG2_9CHLO</name>
<organism evidence="3 4">
    <name type="scientific">Apatococcus fuscideae</name>
    <dbReference type="NCBI Taxonomy" id="2026836"/>
    <lineage>
        <taxon>Eukaryota</taxon>
        <taxon>Viridiplantae</taxon>
        <taxon>Chlorophyta</taxon>
        <taxon>core chlorophytes</taxon>
        <taxon>Trebouxiophyceae</taxon>
        <taxon>Chlorellales</taxon>
        <taxon>Chlorellaceae</taxon>
        <taxon>Apatococcus</taxon>
    </lineage>
</organism>
<dbReference type="Proteomes" id="UP001485043">
    <property type="component" value="Unassembled WGS sequence"/>
</dbReference>
<feature type="region of interest" description="Disordered" evidence="1">
    <location>
        <begin position="176"/>
        <end position="242"/>
    </location>
</feature>
<dbReference type="AlphaFoldDB" id="A0AAW1TEG2"/>
<proteinExistence type="predicted"/>
<feature type="domain" description="BZIP" evidence="2">
    <location>
        <begin position="512"/>
        <end position="525"/>
    </location>
</feature>
<evidence type="ECO:0000313" key="4">
    <source>
        <dbReference type="Proteomes" id="UP001485043"/>
    </source>
</evidence>
<dbReference type="PROSITE" id="PS00036">
    <property type="entry name" value="BZIP_BASIC"/>
    <property type="match status" value="1"/>
</dbReference>
<feature type="compositionally biased region" description="Basic and acidic residues" evidence="1">
    <location>
        <begin position="495"/>
        <end position="513"/>
    </location>
</feature>
<dbReference type="InterPro" id="IPR004827">
    <property type="entry name" value="bZIP"/>
</dbReference>
<feature type="region of interest" description="Disordered" evidence="1">
    <location>
        <begin position="495"/>
        <end position="549"/>
    </location>
</feature>
<comment type="caution">
    <text evidence="3">The sequence shown here is derived from an EMBL/GenBank/DDBJ whole genome shotgun (WGS) entry which is preliminary data.</text>
</comment>
<feature type="region of interest" description="Disordered" evidence="1">
    <location>
        <begin position="1"/>
        <end position="135"/>
    </location>
</feature>
<feature type="compositionally biased region" description="Basic and acidic residues" evidence="1">
    <location>
        <begin position="527"/>
        <end position="536"/>
    </location>
</feature>
<sequence length="549" mass="55730">MTEVQATASGEEPWNDPTDDYPAAKDGIEPLQAEGGTAPSSGEDPEAPGSLGQVGPTQASQAQPLGLAEATGPQAAAAAAVRGVWAQQPGHPTPHESPAASGEDGSHARQSPSSQAAAESGMDAARVSETPPTSFWDTAEAATAKPRAPKANGRPAPVPAMHQGTVLAAANGAGSGGTGLDDVTPSAHFQAPGLGGGGLKQSSSPDAATAAVEADMLQGSGGPTGPFSKPGPISPAALDTKSNPEGIPLRVTGEPDWDANPQQHGGSNLTHISGGSLAQPQLGIWDMTPAGAAWSAAGGSGSHAAGALQGEASLSAEAWRRPSHAWGNELPTLSMLPPAEFGQTHPGAQGPHNILGNISYPSASLSRLPPDFPASGGLGDQQCEDQKGMGGMLHDIFHPAAAVSSAHPKFEPGPHSLQTLLPPQHQNLQRHPDQASMGMAGTQNFASAAGGCAPDYTLERQDQARAQQGDASGIRSSLPDTALAGALDYSMGAAKEEAPQDDGLNARRADIRARNRIASVEHRKRRKDEERERHAELIGMDSSKAGTGS</sequence>